<dbReference type="EMBL" id="BAEP01000086">
    <property type="protein sequence ID" value="GAC26703.1"/>
    <property type="molecule type" value="Genomic_DNA"/>
</dbReference>
<dbReference type="Proteomes" id="UP000006263">
    <property type="component" value="Unassembled WGS sequence"/>
</dbReference>
<name>K6ZCJ9_9ALTE</name>
<reference evidence="1 2" key="1">
    <citation type="journal article" date="2017" name="Antonie Van Leeuwenhoek">
        <title>Rhizobium rhizosphaerae sp. nov., a novel species isolated from rice rhizosphere.</title>
        <authorList>
            <person name="Zhao J.J."/>
            <person name="Zhang J."/>
            <person name="Zhang R.J."/>
            <person name="Zhang C.W."/>
            <person name="Yin H.Q."/>
            <person name="Zhang X.X."/>
        </authorList>
    </citation>
    <scope>NUCLEOTIDE SEQUENCE [LARGE SCALE GENOMIC DNA]</scope>
    <source>
        <strain evidence="1 2">KMM 241</strain>
    </source>
</reference>
<evidence type="ECO:0000313" key="2">
    <source>
        <dbReference type="Proteomes" id="UP000006263"/>
    </source>
</evidence>
<dbReference type="AlphaFoldDB" id="K6ZCJ9"/>
<accession>K6ZCJ9</accession>
<evidence type="ECO:0000313" key="1">
    <source>
        <dbReference type="EMBL" id="GAC26703.1"/>
    </source>
</evidence>
<gene>
    <name evidence="1" type="ORF">GMES_4437</name>
</gene>
<comment type="caution">
    <text evidence="1">The sequence shown here is derived from an EMBL/GenBank/DDBJ whole genome shotgun (WGS) entry which is preliminary data.</text>
</comment>
<proteinExistence type="predicted"/>
<protein>
    <submittedName>
        <fullName evidence="1">Uncharacterized protein</fullName>
    </submittedName>
</protein>
<organism evidence="1 2">
    <name type="scientific">Paraglaciecola mesophila KMM 241</name>
    <dbReference type="NCBI Taxonomy" id="1128912"/>
    <lineage>
        <taxon>Bacteria</taxon>
        <taxon>Pseudomonadati</taxon>
        <taxon>Pseudomonadota</taxon>
        <taxon>Gammaproteobacteria</taxon>
        <taxon>Alteromonadales</taxon>
        <taxon>Alteromonadaceae</taxon>
        <taxon>Paraglaciecola</taxon>
    </lineage>
</organism>
<sequence length="38" mass="4262">MALYLVIFIRDAKEIVNDASEINVNGCLPGYLYNKAMV</sequence>